<sequence length="203" mass="21633">MTLFTHFSYAGEMEETLGHCVLVVWRQASQAAGGVKLLGESSCWWSQAAGGVKLLLQNAGLRLTQASVLEGDKTDVHVGRAKASLWLIASTCLHGWDTLFTAGTRSARLGHALHGWDTTAGTRSAQLGHALHGWDTAFTAGTRSAQLGHALHSWDTLSTAGTRPSQLGHALHSWDTLSTAGTRVQDLQPYSGTLSHVSEHGSK</sequence>
<comment type="caution">
    <text evidence="1">The sequence shown here is derived from an EMBL/GenBank/DDBJ whole genome shotgun (WGS) entry which is preliminary data.</text>
</comment>
<dbReference type="AlphaFoldDB" id="A0A4Z1P205"/>
<keyword evidence="2" id="KW-1185">Reference proteome</keyword>
<gene>
    <name evidence="1" type="ORF">E6O75_ATG05165</name>
</gene>
<evidence type="ECO:0000313" key="2">
    <source>
        <dbReference type="Proteomes" id="UP000298493"/>
    </source>
</evidence>
<dbReference type="Proteomes" id="UP000298493">
    <property type="component" value="Unassembled WGS sequence"/>
</dbReference>
<name>A0A4Z1P205_9PEZI</name>
<accession>A0A4Z1P205</accession>
<organism evidence="1 2">
    <name type="scientific">Venturia nashicola</name>
    <dbReference type="NCBI Taxonomy" id="86259"/>
    <lineage>
        <taxon>Eukaryota</taxon>
        <taxon>Fungi</taxon>
        <taxon>Dikarya</taxon>
        <taxon>Ascomycota</taxon>
        <taxon>Pezizomycotina</taxon>
        <taxon>Dothideomycetes</taxon>
        <taxon>Pleosporomycetidae</taxon>
        <taxon>Venturiales</taxon>
        <taxon>Venturiaceae</taxon>
        <taxon>Venturia</taxon>
    </lineage>
</organism>
<dbReference type="EMBL" id="SNSC02000009">
    <property type="protein sequence ID" value="TID21770.1"/>
    <property type="molecule type" value="Genomic_DNA"/>
</dbReference>
<proteinExistence type="predicted"/>
<protein>
    <submittedName>
        <fullName evidence="1">Uncharacterized protein</fullName>
    </submittedName>
</protein>
<evidence type="ECO:0000313" key="1">
    <source>
        <dbReference type="EMBL" id="TID21770.1"/>
    </source>
</evidence>
<reference evidence="1 2" key="1">
    <citation type="submission" date="2019-04" db="EMBL/GenBank/DDBJ databases">
        <title>High contiguity whole genome sequence and gene annotation resource for two Venturia nashicola isolates.</title>
        <authorList>
            <person name="Prokchorchik M."/>
            <person name="Won K."/>
            <person name="Lee Y."/>
            <person name="Choi E.D."/>
            <person name="Segonzac C."/>
            <person name="Sohn K.H."/>
        </authorList>
    </citation>
    <scope>NUCLEOTIDE SEQUENCE [LARGE SCALE GENOMIC DNA]</scope>
    <source>
        <strain evidence="1 2">PRI2</strain>
    </source>
</reference>